<dbReference type="Gene3D" id="2.130.10.10">
    <property type="entry name" value="YVTN repeat-like/Quinoprotein amine dehydrogenase"/>
    <property type="match status" value="5"/>
</dbReference>
<sequence length="993" mass="108023">MRLTLALLALLPLAATAQDNATPYPQNPIAPTPEAARMAGAEARAAMEARSPLGAVPFRSVGPTVMSGRVSAIEGKPGDPTVFYVAYASGGLWKTESAGTRFEPLFDEYASMTMGDIAVDWRDPEGDGPTVWAGTGESNSSRSSYAGTGVYKSTDGGATWAHVGLANSHHIGRIVLHPSDPNTAWVASIGPLYSNGGERGVYVTRDGGASWALTLAPEAEETGAIDLVMDPANPDRLYAATWTRSRRAWDFREAGPGSAIHRSDDGGMTWTRVTTDGSGFPTGADVGRIGLAVSPAAGGVLWATVDNQARRPKEADENEEAMDAVTQEALRSMSREAFLDLSEDALNAFLDANNFPYSYTAESILRDVREGNLEPLALVEFLEDANRALFDTPVVGAEVYRSDDGGATWTRTHEGYIDDLVYSYGYYFGQVRVAPDDPSRLYLIGVPLIGSTDGGATWAAIDDANVHVDHHDLWIDPTNPDRLLNANDGGVNISYDDARSWQSANVPAVGQFYTVTTDNAQPYNVYGGLQDNGVWRGPSDYRPSRGWLANGDYPYERLGGGDGMQIQVDPRDQTVYTGFQFGNYVRIPEGNGRASRITPSHTLGERPYRFNWQTPIHLSRHLPDVLYFGSNKVHRSLDRGETWQTISEDLTSGGEPGDVPYGTLTSLHESPLEYGLLAAGTDDGKIWVSEDDGRTWQDRSAGLPGPLWVSRVELSGHDRQRLLVSLNGYRWDHFDAYVYRSDDLGRTWTRIGTDLPAEPVNVAKEDPASGDIVYVGTDHGLYVSLDRGESFHPMRGQRAEREDADGARGESMWDSRTMPNVPVHDLTVQARDKDLVVGTHGRSIWIADLEEVQQLTPALLAEALHVFAPDTLQHSTRWGSKGGNWSDPYQPELSIAYTVAQGGPVTFSVVNTKGVELASWTHASGAGLNYAAWPMTVDRAISDEHEAGEDDELYYLMPGEYLLNVSAGSSSVSVPLVLKSGPEPRSRARKKMP</sequence>
<evidence type="ECO:0000256" key="3">
    <source>
        <dbReference type="SAM" id="SignalP"/>
    </source>
</evidence>
<dbReference type="InterPro" id="IPR031778">
    <property type="entry name" value="Sortilin_N"/>
</dbReference>
<feature type="region of interest" description="Disordered" evidence="2">
    <location>
        <begin position="793"/>
        <end position="818"/>
    </location>
</feature>
<dbReference type="PANTHER" id="PTHR43739">
    <property type="entry name" value="XYLOGLUCANASE (EUROFUNG)"/>
    <property type="match status" value="1"/>
</dbReference>
<comment type="caution">
    <text evidence="5">The sequence shown here is derived from an EMBL/GenBank/DDBJ whole genome shotgun (WGS) entry which is preliminary data.</text>
</comment>
<feature type="chain" id="PRO_5012356238" evidence="3">
    <location>
        <begin position="18"/>
        <end position="993"/>
    </location>
</feature>
<feature type="domain" description="Sortilin N-terminal" evidence="4">
    <location>
        <begin position="150"/>
        <end position="276"/>
    </location>
</feature>
<accession>A0A259TYY9</accession>
<keyword evidence="1" id="KW-0677">Repeat</keyword>
<evidence type="ECO:0000313" key="6">
    <source>
        <dbReference type="Proteomes" id="UP000216446"/>
    </source>
</evidence>
<protein>
    <submittedName>
        <fullName evidence="5">Glycosyl hydrolase</fullName>
    </submittedName>
</protein>
<name>A0A259TYY9_9BACT</name>
<keyword evidence="5" id="KW-0378">Hydrolase</keyword>
<gene>
    <name evidence="5" type="ORF">BSZ36_07950</name>
</gene>
<dbReference type="RefSeq" id="WP_094547641.1">
    <property type="nucleotide sequence ID" value="NZ_MQWB01000001.1"/>
</dbReference>
<dbReference type="SUPFAM" id="SSF110296">
    <property type="entry name" value="Oligoxyloglucan reducing end-specific cellobiohydrolase"/>
    <property type="match status" value="2"/>
</dbReference>
<dbReference type="InterPro" id="IPR052025">
    <property type="entry name" value="Xyloglucanase_GH74"/>
</dbReference>
<dbReference type="EMBL" id="MQWB01000001">
    <property type="protein sequence ID" value="OZC02910.1"/>
    <property type="molecule type" value="Genomic_DNA"/>
</dbReference>
<evidence type="ECO:0000256" key="2">
    <source>
        <dbReference type="SAM" id="MobiDB-lite"/>
    </source>
</evidence>
<reference evidence="5 6" key="1">
    <citation type="submission" date="2016-11" db="EMBL/GenBank/DDBJ databases">
        <title>Study of marine rhodopsin-containing bacteria.</title>
        <authorList>
            <person name="Yoshizawa S."/>
            <person name="Kumagai Y."/>
            <person name="Kogure K."/>
        </authorList>
    </citation>
    <scope>NUCLEOTIDE SEQUENCE [LARGE SCALE GENOMIC DNA]</scope>
    <source>
        <strain evidence="5 6">SG-29</strain>
    </source>
</reference>
<dbReference type="Pfam" id="PF15902">
    <property type="entry name" value="Sortilin-Vps10"/>
    <property type="match status" value="1"/>
</dbReference>
<dbReference type="CDD" id="cd15482">
    <property type="entry name" value="Sialidase_non-viral"/>
    <property type="match status" value="3"/>
</dbReference>
<keyword evidence="6" id="KW-1185">Reference proteome</keyword>
<dbReference type="OrthoDB" id="9757809at2"/>
<dbReference type="Proteomes" id="UP000216446">
    <property type="component" value="Unassembled WGS sequence"/>
</dbReference>
<feature type="compositionally biased region" description="Basic and acidic residues" evidence="2">
    <location>
        <begin position="793"/>
        <end position="813"/>
    </location>
</feature>
<dbReference type="PANTHER" id="PTHR43739:SF5">
    <property type="entry name" value="EXO-ALPHA-SIALIDASE"/>
    <property type="match status" value="1"/>
</dbReference>
<dbReference type="GO" id="GO:0016787">
    <property type="term" value="F:hydrolase activity"/>
    <property type="evidence" value="ECO:0007669"/>
    <property type="project" value="UniProtKB-KW"/>
</dbReference>
<proteinExistence type="predicted"/>
<dbReference type="AlphaFoldDB" id="A0A259TYY9"/>
<feature type="signal peptide" evidence="3">
    <location>
        <begin position="1"/>
        <end position="17"/>
    </location>
</feature>
<organism evidence="5 6">
    <name type="scientific">Rubricoccus marinus</name>
    <dbReference type="NCBI Taxonomy" id="716817"/>
    <lineage>
        <taxon>Bacteria</taxon>
        <taxon>Pseudomonadati</taxon>
        <taxon>Rhodothermota</taxon>
        <taxon>Rhodothermia</taxon>
        <taxon>Rhodothermales</taxon>
        <taxon>Rubricoccaceae</taxon>
        <taxon>Rubricoccus</taxon>
    </lineage>
</organism>
<evidence type="ECO:0000259" key="4">
    <source>
        <dbReference type="Pfam" id="PF15902"/>
    </source>
</evidence>
<dbReference type="GO" id="GO:0010411">
    <property type="term" value="P:xyloglucan metabolic process"/>
    <property type="evidence" value="ECO:0007669"/>
    <property type="project" value="TreeGrafter"/>
</dbReference>
<evidence type="ECO:0000313" key="5">
    <source>
        <dbReference type="EMBL" id="OZC02910.1"/>
    </source>
</evidence>
<evidence type="ECO:0000256" key="1">
    <source>
        <dbReference type="ARBA" id="ARBA00022737"/>
    </source>
</evidence>
<keyword evidence="3" id="KW-0732">Signal</keyword>
<dbReference type="InterPro" id="IPR015943">
    <property type="entry name" value="WD40/YVTN_repeat-like_dom_sf"/>
</dbReference>
<dbReference type="InParanoid" id="A0A259TYY9"/>